<feature type="domain" description="Helix-turn-helix" evidence="1">
    <location>
        <begin position="41"/>
        <end position="90"/>
    </location>
</feature>
<evidence type="ECO:0000313" key="2">
    <source>
        <dbReference type="EMBL" id="KPM50018.1"/>
    </source>
</evidence>
<dbReference type="InterPro" id="IPR010093">
    <property type="entry name" value="SinI_DNA-bd"/>
</dbReference>
<dbReference type="InterPro" id="IPR041657">
    <property type="entry name" value="HTH_17"/>
</dbReference>
<proteinExistence type="predicted"/>
<organism evidence="2 3">
    <name type="scientific">Jiulongibacter sediminis</name>
    <dbReference type="NCBI Taxonomy" id="1605367"/>
    <lineage>
        <taxon>Bacteria</taxon>
        <taxon>Pseudomonadati</taxon>
        <taxon>Bacteroidota</taxon>
        <taxon>Cytophagia</taxon>
        <taxon>Cytophagales</taxon>
        <taxon>Leadbetterellaceae</taxon>
        <taxon>Jiulongibacter</taxon>
    </lineage>
</organism>
<sequence>MYTFNELPEAVTAIANKLDVIERLLKLKNSKETEDFISNRLLTLDQACSLLKLQKSTLYSKVSRGEIPGVYKQAGRLYFKKEELLKWLEAGEKKTTTKILEEADQHLAGLKKGGVN</sequence>
<evidence type="ECO:0000313" key="3">
    <source>
        <dbReference type="Proteomes" id="UP000050454"/>
    </source>
</evidence>
<dbReference type="AlphaFoldDB" id="A0A0P7C8M6"/>
<evidence type="ECO:0000259" key="1">
    <source>
        <dbReference type="Pfam" id="PF12728"/>
    </source>
</evidence>
<protein>
    <recommendedName>
        <fullName evidence="1">Helix-turn-helix domain-containing protein</fullName>
    </recommendedName>
</protein>
<dbReference type="GO" id="GO:0003677">
    <property type="term" value="F:DNA binding"/>
    <property type="evidence" value="ECO:0007669"/>
    <property type="project" value="InterPro"/>
</dbReference>
<dbReference type="SUPFAM" id="SSF46955">
    <property type="entry name" value="Putative DNA-binding domain"/>
    <property type="match status" value="1"/>
</dbReference>
<gene>
    <name evidence="2" type="ORF">AFM12_05565</name>
</gene>
<dbReference type="NCBIfam" id="TIGR01764">
    <property type="entry name" value="excise"/>
    <property type="match status" value="1"/>
</dbReference>
<dbReference type="EMBL" id="LGTQ01000005">
    <property type="protein sequence ID" value="KPM50018.1"/>
    <property type="molecule type" value="Genomic_DNA"/>
</dbReference>
<reference evidence="2 3" key="1">
    <citation type="submission" date="2015-07" db="EMBL/GenBank/DDBJ databases">
        <title>The draft genome sequence of Leadbetterella sp. JN14-9.</title>
        <authorList>
            <person name="Liu Y."/>
            <person name="Du J."/>
            <person name="Shao Z."/>
        </authorList>
    </citation>
    <scope>NUCLEOTIDE SEQUENCE [LARGE SCALE GENOMIC DNA]</scope>
    <source>
        <strain evidence="2 3">JN14-9</strain>
    </source>
</reference>
<dbReference type="Pfam" id="PF12728">
    <property type="entry name" value="HTH_17"/>
    <property type="match status" value="1"/>
</dbReference>
<keyword evidence="3" id="KW-1185">Reference proteome</keyword>
<dbReference type="STRING" id="1605367.AFM12_05565"/>
<dbReference type="RefSeq" id="WP_055144794.1">
    <property type="nucleotide sequence ID" value="NZ_JXSZ01000005.1"/>
</dbReference>
<comment type="caution">
    <text evidence="2">The sequence shown here is derived from an EMBL/GenBank/DDBJ whole genome shotgun (WGS) entry which is preliminary data.</text>
</comment>
<name>A0A0P7C8M6_9BACT</name>
<dbReference type="OrthoDB" id="597977at2"/>
<accession>A0A0P7C8M6</accession>
<dbReference type="Proteomes" id="UP000050454">
    <property type="component" value="Unassembled WGS sequence"/>
</dbReference>
<dbReference type="InterPro" id="IPR009061">
    <property type="entry name" value="DNA-bd_dom_put_sf"/>
</dbReference>